<evidence type="ECO:0000313" key="1">
    <source>
        <dbReference type="EMBL" id="MDQ1122249.1"/>
    </source>
</evidence>
<proteinExistence type="predicted"/>
<evidence type="ECO:0000313" key="2">
    <source>
        <dbReference type="Proteomes" id="UP001226691"/>
    </source>
</evidence>
<gene>
    <name evidence="1" type="ORF">QE412_000822</name>
</gene>
<organism evidence="1 2">
    <name type="scientific">Microbacterium trichothecenolyticum</name>
    <name type="common">Aureobacterium trichothecenolyticum</name>
    <dbReference type="NCBI Taxonomy" id="69370"/>
    <lineage>
        <taxon>Bacteria</taxon>
        <taxon>Bacillati</taxon>
        <taxon>Actinomycetota</taxon>
        <taxon>Actinomycetes</taxon>
        <taxon>Micrococcales</taxon>
        <taxon>Microbacteriaceae</taxon>
        <taxon>Microbacterium</taxon>
    </lineage>
</organism>
<dbReference type="Proteomes" id="UP001226691">
    <property type="component" value="Unassembled WGS sequence"/>
</dbReference>
<reference evidence="1 2" key="1">
    <citation type="submission" date="2023-07" db="EMBL/GenBank/DDBJ databases">
        <title>Functional and genomic diversity of the sorghum phyllosphere microbiome.</title>
        <authorList>
            <person name="Shade A."/>
        </authorList>
    </citation>
    <scope>NUCLEOTIDE SEQUENCE [LARGE SCALE GENOMIC DNA]</scope>
    <source>
        <strain evidence="1 2">SORGH_AS_1207</strain>
    </source>
</reference>
<evidence type="ECO:0008006" key="3">
    <source>
        <dbReference type="Google" id="ProtNLM"/>
    </source>
</evidence>
<comment type="caution">
    <text evidence="1">The sequence shown here is derived from an EMBL/GenBank/DDBJ whole genome shotgun (WGS) entry which is preliminary data.</text>
</comment>
<accession>A0ABU0TRG6</accession>
<sequence length="179" mass="19190">MVSPFLFFADERLSLAELTAACLDGCLVALGEGFVPADAVETPWMRARSLSPLLGGRWAAVRASAAWIHGQVPLEPTCHHAQRVGAARRGVRPTARAHFHDVRLEGADIVSIAGVHVSTPTRTLVDLARSAEPSEVQIATAWAREDPGMAAAAREWLATHPRFPYGRRAGVVLRACPTG</sequence>
<keyword evidence="2" id="KW-1185">Reference proteome</keyword>
<dbReference type="RefSeq" id="WP_307480481.1">
    <property type="nucleotide sequence ID" value="NZ_JAUTBF010000001.1"/>
</dbReference>
<dbReference type="EMBL" id="JAUTBF010000001">
    <property type="protein sequence ID" value="MDQ1122249.1"/>
    <property type="molecule type" value="Genomic_DNA"/>
</dbReference>
<protein>
    <recommendedName>
        <fullName evidence="3">AbiEi antitoxin C-terminal domain-containing protein</fullName>
    </recommendedName>
</protein>
<name>A0ABU0TRG6_MICTR</name>